<feature type="domain" description="Peptidase M13 N-terminal" evidence="10">
    <location>
        <begin position="46"/>
        <end position="425"/>
    </location>
</feature>
<dbReference type="GO" id="GO:0016485">
    <property type="term" value="P:protein processing"/>
    <property type="evidence" value="ECO:0007669"/>
    <property type="project" value="TreeGrafter"/>
</dbReference>
<feature type="chain" id="PRO_5003955001" evidence="8">
    <location>
        <begin position="27"/>
        <end position="682"/>
    </location>
</feature>
<dbReference type="EMBL" id="AMEQ01000035">
    <property type="protein sequence ID" value="EKY00822.1"/>
    <property type="molecule type" value="Genomic_DNA"/>
</dbReference>
<evidence type="ECO:0000256" key="5">
    <source>
        <dbReference type="ARBA" id="ARBA00022801"/>
    </source>
</evidence>
<dbReference type="GO" id="GO:0004222">
    <property type="term" value="F:metalloendopeptidase activity"/>
    <property type="evidence" value="ECO:0007669"/>
    <property type="project" value="InterPro"/>
</dbReference>
<evidence type="ECO:0000259" key="10">
    <source>
        <dbReference type="Pfam" id="PF05649"/>
    </source>
</evidence>
<dbReference type="PRINTS" id="PR00786">
    <property type="entry name" value="NEPRILYSIN"/>
</dbReference>
<evidence type="ECO:0000256" key="8">
    <source>
        <dbReference type="SAM" id="SignalP"/>
    </source>
</evidence>
<dbReference type="STRING" id="1127696.HMPREF9134_01169"/>
<evidence type="ECO:0000256" key="1">
    <source>
        <dbReference type="ARBA" id="ARBA00001947"/>
    </source>
</evidence>
<dbReference type="HOGENOM" id="CLU_006187_7_2_10"/>
<evidence type="ECO:0000256" key="2">
    <source>
        <dbReference type="ARBA" id="ARBA00007357"/>
    </source>
</evidence>
<evidence type="ECO:0000313" key="11">
    <source>
        <dbReference type="EMBL" id="EKY00822.1"/>
    </source>
</evidence>
<dbReference type="MEROPS" id="M13.009"/>
<evidence type="ECO:0000256" key="7">
    <source>
        <dbReference type="ARBA" id="ARBA00023049"/>
    </source>
</evidence>
<protein>
    <submittedName>
        <fullName evidence="11">Peptidase family M13</fullName>
    </submittedName>
</protein>
<keyword evidence="5" id="KW-0378">Hydrolase</keyword>
<evidence type="ECO:0000256" key="4">
    <source>
        <dbReference type="ARBA" id="ARBA00022723"/>
    </source>
</evidence>
<reference evidence="11 12" key="1">
    <citation type="submission" date="2012-05" db="EMBL/GenBank/DDBJ databases">
        <authorList>
            <person name="Weinstock G."/>
            <person name="Sodergren E."/>
            <person name="Lobos E.A."/>
            <person name="Fulton L."/>
            <person name="Fulton R."/>
            <person name="Courtney L."/>
            <person name="Fronick C."/>
            <person name="O'Laughlin M."/>
            <person name="Godfrey J."/>
            <person name="Wilson R.M."/>
            <person name="Miner T."/>
            <person name="Farmer C."/>
            <person name="Delehaunty K."/>
            <person name="Cordes M."/>
            <person name="Minx P."/>
            <person name="Tomlinson C."/>
            <person name="Chen J."/>
            <person name="Wollam A."/>
            <person name="Pepin K.H."/>
            <person name="Bhonagiri V."/>
            <person name="Zhang X."/>
            <person name="Suruliraj S."/>
            <person name="Warren W."/>
            <person name="Mitreva M."/>
            <person name="Mardis E.R."/>
            <person name="Wilson R.K."/>
        </authorList>
    </citation>
    <scope>NUCLEOTIDE SEQUENCE [LARGE SCALE GENOMIC DNA]</scope>
    <source>
        <strain evidence="11 12">F0037</strain>
    </source>
</reference>
<organism evidence="11 12">
    <name type="scientific">Porphyromonas catoniae F0037</name>
    <dbReference type="NCBI Taxonomy" id="1127696"/>
    <lineage>
        <taxon>Bacteria</taxon>
        <taxon>Pseudomonadati</taxon>
        <taxon>Bacteroidota</taxon>
        <taxon>Bacteroidia</taxon>
        <taxon>Bacteroidales</taxon>
        <taxon>Porphyromonadaceae</taxon>
        <taxon>Porphyromonas</taxon>
    </lineage>
</organism>
<comment type="similarity">
    <text evidence="2">Belongs to the peptidase M13 family.</text>
</comment>
<dbReference type="Gene3D" id="3.40.390.10">
    <property type="entry name" value="Collagenase (Catalytic Domain)"/>
    <property type="match status" value="1"/>
</dbReference>
<dbReference type="PANTHER" id="PTHR11733:SF167">
    <property type="entry name" value="FI17812P1-RELATED"/>
    <property type="match status" value="1"/>
</dbReference>
<dbReference type="Pfam" id="PF05649">
    <property type="entry name" value="Peptidase_M13_N"/>
    <property type="match status" value="1"/>
</dbReference>
<sequence>MKIRTSIFTLALGALLAQGSSITMSAQSKTKTPAINFADMDKSVRPQNDFYHYVNGGWIRKNPLKPAYSRFGTFDVLSDTMTSQIHKIIEEITTRPQTRGTNDYRIAVLYNQAMDSLTRNRLGAAPLKPELEQIQTLKDKSDLLRLMAQQDQKYGDGALFSSYVAADEKNSTMNIFILRQTSLGLHTRDYYVEEGEDMQKIRSGYKAYLIRVLTLAGFGANEAERIAANTLKLETELARFSYSNTELRNSERNYNIVRIKDFTRDFQGFDWVTYFNLRGLTLETANFSQLDFFKAFSKWYASTSIDELKDYLLARAVSGAAEALSDEFAEAKFDFFGKQLSGRKEMHPRWKRSLATVQGALGEALGQAYVKRYFSPEAKERMLHLVGNLQKALAQRVKGLSWMSAETKQRALDKLSSFVVKIGYPDKWKDYSSMNIDEAKSYYENLQEMVRFMQADNLSDLGKPVDRTRWLMSPQEVNAYYMPTTNEICFPAGILQPPFFNMDADDAVNYGAIGVVIGHEMTHGFDDEGSNFDKDGNMNNWWTAEDRKKFEATTQRLAKQFSANIVAPGLHANGELTLGENIADQGGLTIAYLALQLAGEGKSTQKLEGLTPAQRFYIAYARLWGQNITEAEVRRLTKIDPHSIGLLRVNQALKNIDTFYKAFDIKPKDKMYIAPKDRVLVW</sequence>
<dbReference type="InterPro" id="IPR024079">
    <property type="entry name" value="MetalloPept_cat_dom_sf"/>
</dbReference>
<keyword evidence="7" id="KW-0482">Metalloprotease</keyword>
<dbReference type="PATRIC" id="fig|1127696.3.peg.1050"/>
<name>L1NCB5_9PORP</name>
<feature type="domain" description="Peptidase M13 C-terminal" evidence="9">
    <location>
        <begin position="478"/>
        <end position="679"/>
    </location>
</feature>
<evidence type="ECO:0000256" key="6">
    <source>
        <dbReference type="ARBA" id="ARBA00022833"/>
    </source>
</evidence>
<comment type="cofactor">
    <cofactor evidence="1">
        <name>Zn(2+)</name>
        <dbReference type="ChEBI" id="CHEBI:29105"/>
    </cofactor>
</comment>
<dbReference type="eggNOG" id="COG3590">
    <property type="taxonomic scope" value="Bacteria"/>
</dbReference>
<accession>L1NCB5</accession>
<proteinExistence type="inferred from homology"/>
<keyword evidence="3" id="KW-0645">Protease</keyword>
<dbReference type="RefSeq" id="WP_005467219.1">
    <property type="nucleotide sequence ID" value="NZ_KB291031.1"/>
</dbReference>
<dbReference type="CDD" id="cd08662">
    <property type="entry name" value="M13"/>
    <property type="match status" value="1"/>
</dbReference>
<dbReference type="PROSITE" id="PS51885">
    <property type="entry name" value="NEPRILYSIN"/>
    <property type="match status" value="1"/>
</dbReference>
<dbReference type="Gene3D" id="1.10.1380.10">
    <property type="entry name" value="Neutral endopeptidase , domain2"/>
    <property type="match status" value="1"/>
</dbReference>
<dbReference type="GO" id="GO:0046872">
    <property type="term" value="F:metal ion binding"/>
    <property type="evidence" value="ECO:0007669"/>
    <property type="project" value="UniProtKB-KW"/>
</dbReference>
<dbReference type="InterPro" id="IPR000718">
    <property type="entry name" value="Peptidase_M13"/>
</dbReference>
<keyword evidence="8" id="KW-0732">Signal</keyword>
<dbReference type="PANTHER" id="PTHR11733">
    <property type="entry name" value="ZINC METALLOPROTEASE FAMILY M13 NEPRILYSIN-RELATED"/>
    <property type="match status" value="1"/>
</dbReference>
<gene>
    <name evidence="11" type="ORF">HMPREF9134_01169</name>
</gene>
<keyword evidence="6" id="KW-0862">Zinc</keyword>
<dbReference type="InterPro" id="IPR042089">
    <property type="entry name" value="Peptidase_M13_dom_2"/>
</dbReference>
<evidence type="ECO:0000256" key="3">
    <source>
        <dbReference type="ARBA" id="ARBA00022670"/>
    </source>
</evidence>
<dbReference type="Proteomes" id="UP000010408">
    <property type="component" value="Unassembled WGS sequence"/>
</dbReference>
<comment type="caution">
    <text evidence="11">The sequence shown here is derived from an EMBL/GenBank/DDBJ whole genome shotgun (WGS) entry which is preliminary data.</text>
</comment>
<dbReference type="InterPro" id="IPR008753">
    <property type="entry name" value="Peptidase_M13_N"/>
</dbReference>
<dbReference type="SUPFAM" id="SSF55486">
    <property type="entry name" value="Metalloproteases ('zincins'), catalytic domain"/>
    <property type="match status" value="1"/>
</dbReference>
<keyword evidence="4" id="KW-0479">Metal-binding</keyword>
<evidence type="ECO:0000259" key="9">
    <source>
        <dbReference type="Pfam" id="PF01431"/>
    </source>
</evidence>
<dbReference type="InterPro" id="IPR018497">
    <property type="entry name" value="Peptidase_M13_C"/>
</dbReference>
<dbReference type="AlphaFoldDB" id="L1NCB5"/>
<evidence type="ECO:0000313" key="12">
    <source>
        <dbReference type="Proteomes" id="UP000010408"/>
    </source>
</evidence>
<dbReference type="Pfam" id="PF01431">
    <property type="entry name" value="Peptidase_M13"/>
    <property type="match status" value="1"/>
</dbReference>
<feature type="signal peptide" evidence="8">
    <location>
        <begin position="1"/>
        <end position="26"/>
    </location>
</feature>
<dbReference type="GO" id="GO:0005886">
    <property type="term" value="C:plasma membrane"/>
    <property type="evidence" value="ECO:0007669"/>
    <property type="project" value="TreeGrafter"/>
</dbReference>